<proteinExistence type="predicted"/>
<evidence type="ECO:0000313" key="2">
    <source>
        <dbReference type="EMBL" id="KAJ4468337.1"/>
    </source>
</evidence>
<feature type="region of interest" description="Disordered" evidence="1">
    <location>
        <begin position="179"/>
        <end position="200"/>
    </location>
</feature>
<sequence length="502" mass="54599">MYVFQSRTSRGLLCSCHVFSIFENKAQLSLFNQLIVQMQNATKRKRADSGSLQVPDGFVNSKPSSRPGKSAAPSFHSGFITTKKPAKQESSKISVHTNHQSALKTSPSTSHRTTHQQAFILDSQFPSAQIVEDSHRIVSTNASASARHNSGAIIPLVHTTTVKNSVARLSTRPVPAMNEVHSASNSNQPIQDVSESSSSIKPMPKFHVPSPRQDTAPIQISTKPLLKSLVTPRLTTPKSAIGQKVLPLPLPLIQLPTHTTPNKPLRTIATTRMARATDLSTESGAAELASIVLQNLSETLDTTELKSGLDLSPKKNHPFGRGPRFVRDGLAAHAASLLSHINTSVALWATECSTLSRLPMADLLLRVIRIIHRPLQETHTQSKIGLAICRLHDKQSFLDRDFHLGAATEFPVLDTDGDNLPSSTALVLFSFSSHSSPGSIRNAADFKEDAEFWVCKPWRTMTLSASQIQSLSALTVGLGQDVEPRAVEGTALFSDRFGRYDA</sequence>
<organism evidence="2 3">
    <name type="scientific">Lentinula aciculospora</name>
    <dbReference type="NCBI Taxonomy" id="153920"/>
    <lineage>
        <taxon>Eukaryota</taxon>
        <taxon>Fungi</taxon>
        <taxon>Dikarya</taxon>
        <taxon>Basidiomycota</taxon>
        <taxon>Agaricomycotina</taxon>
        <taxon>Agaricomycetes</taxon>
        <taxon>Agaricomycetidae</taxon>
        <taxon>Agaricales</taxon>
        <taxon>Marasmiineae</taxon>
        <taxon>Omphalotaceae</taxon>
        <taxon>Lentinula</taxon>
    </lineage>
</organism>
<gene>
    <name evidence="2" type="ORF">J3R30DRAFT_1704696</name>
</gene>
<feature type="compositionally biased region" description="Polar residues" evidence="1">
    <location>
        <begin position="91"/>
        <end position="114"/>
    </location>
</feature>
<evidence type="ECO:0000256" key="1">
    <source>
        <dbReference type="SAM" id="MobiDB-lite"/>
    </source>
</evidence>
<dbReference type="EMBL" id="JAOTPV010000037">
    <property type="protein sequence ID" value="KAJ4468337.1"/>
    <property type="molecule type" value="Genomic_DNA"/>
</dbReference>
<keyword evidence="3" id="KW-1185">Reference proteome</keyword>
<feature type="region of interest" description="Disordered" evidence="1">
    <location>
        <begin position="44"/>
        <end position="114"/>
    </location>
</feature>
<dbReference type="Proteomes" id="UP001150266">
    <property type="component" value="Unassembled WGS sequence"/>
</dbReference>
<evidence type="ECO:0000313" key="3">
    <source>
        <dbReference type="Proteomes" id="UP001150266"/>
    </source>
</evidence>
<comment type="caution">
    <text evidence="2">The sequence shown here is derived from an EMBL/GenBank/DDBJ whole genome shotgun (WGS) entry which is preliminary data.</text>
</comment>
<dbReference type="AlphaFoldDB" id="A0A9W8ZWH8"/>
<name>A0A9W8ZWH8_9AGAR</name>
<protein>
    <submittedName>
        <fullName evidence="2">Uncharacterized protein</fullName>
    </submittedName>
</protein>
<dbReference type="OrthoDB" id="3215163at2759"/>
<feature type="compositionally biased region" description="Polar residues" evidence="1">
    <location>
        <begin position="181"/>
        <end position="200"/>
    </location>
</feature>
<reference evidence="2" key="1">
    <citation type="submission" date="2022-08" db="EMBL/GenBank/DDBJ databases">
        <title>A Global Phylogenomic Analysis of the Shiitake Genus Lentinula.</title>
        <authorList>
            <consortium name="DOE Joint Genome Institute"/>
            <person name="Sierra-Patev S."/>
            <person name="Min B."/>
            <person name="Naranjo-Ortiz M."/>
            <person name="Looney B."/>
            <person name="Konkel Z."/>
            <person name="Slot J.C."/>
            <person name="Sakamoto Y."/>
            <person name="Steenwyk J.L."/>
            <person name="Rokas A."/>
            <person name="Carro J."/>
            <person name="Camarero S."/>
            <person name="Ferreira P."/>
            <person name="Molpeceres G."/>
            <person name="Ruiz-Duenas F.J."/>
            <person name="Serrano A."/>
            <person name="Henrissat B."/>
            <person name="Drula E."/>
            <person name="Hughes K.W."/>
            <person name="Mata J.L."/>
            <person name="Ishikawa N.K."/>
            <person name="Vargas-Isla R."/>
            <person name="Ushijima S."/>
            <person name="Smith C.A."/>
            <person name="Ahrendt S."/>
            <person name="Andreopoulos W."/>
            <person name="He G."/>
            <person name="Labutti K."/>
            <person name="Lipzen A."/>
            <person name="Ng V."/>
            <person name="Riley R."/>
            <person name="Sandor L."/>
            <person name="Barry K."/>
            <person name="Martinez A.T."/>
            <person name="Xiao Y."/>
            <person name="Gibbons J.G."/>
            <person name="Terashima K."/>
            <person name="Grigoriev I.V."/>
            <person name="Hibbett D.S."/>
        </authorList>
    </citation>
    <scope>NUCLEOTIDE SEQUENCE</scope>
    <source>
        <strain evidence="2">JLM2183</strain>
    </source>
</reference>
<accession>A0A9W8ZWH8</accession>